<protein>
    <submittedName>
        <fullName evidence="1">Domain-containing C</fullName>
    </submittedName>
</protein>
<gene>
    <name evidence="1" type="ORF">PODLI_1B027902</name>
</gene>
<evidence type="ECO:0000313" key="1">
    <source>
        <dbReference type="EMBL" id="CAI5781831.1"/>
    </source>
</evidence>
<dbReference type="Proteomes" id="UP001178461">
    <property type="component" value="Chromosome 8"/>
</dbReference>
<dbReference type="EMBL" id="OX395133">
    <property type="protein sequence ID" value="CAI5781831.1"/>
    <property type="molecule type" value="Genomic_DNA"/>
</dbReference>
<organism evidence="1 2">
    <name type="scientific">Podarcis lilfordi</name>
    <name type="common">Lilford's wall lizard</name>
    <dbReference type="NCBI Taxonomy" id="74358"/>
    <lineage>
        <taxon>Eukaryota</taxon>
        <taxon>Metazoa</taxon>
        <taxon>Chordata</taxon>
        <taxon>Craniata</taxon>
        <taxon>Vertebrata</taxon>
        <taxon>Euteleostomi</taxon>
        <taxon>Lepidosauria</taxon>
        <taxon>Squamata</taxon>
        <taxon>Bifurcata</taxon>
        <taxon>Unidentata</taxon>
        <taxon>Episquamata</taxon>
        <taxon>Laterata</taxon>
        <taxon>Lacertibaenia</taxon>
        <taxon>Lacertidae</taxon>
        <taxon>Podarcis</taxon>
    </lineage>
</organism>
<proteinExistence type="predicted"/>
<evidence type="ECO:0000313" key="2">
    <source>
        <dbReference type="Proteomes" id="UP001178461"/>
    </source>
</evidence>
<dbReference type="InterPro" id="IPR042506">
    <property type="entry name" value="IQCC"/>
</dbReference>
<dbReference type="AlphaFoldDB" id="A0AA35KQP3"/>
<sequence length="223" mass="25889">MMEKSEEEQQELVLRRRRKAHVRGYLVRKRFQSLKGEYDSIVKEIEGDLDWLKWDNHYMPVPVFLPKSVQKPIKAKELSVQEPGANKNKLHEKETAFCRQEELLSKKTLYCKMQSPAEVVAETEAEEHLVGRPPGNACSLPGESEEGMYHSSVSSEWSSMILDMESPRLSQELHFQTVPEMPQAVPDLQRYRKHLAMELLWLQQAIASRKNYLILKQKLGSPE</sequence>
<accession>A0AA35KQP3</accession>
<dbReference type="PROSITE" id="PS50096">
    <property type="entry name" value="IQ"/>
    <property type="match status" value="1"/>
</dbReference>
<dbReference type="PANTHER" id="PTHR16049">
    <property type="entry name" value="IQ DOMAIN-CONTAINING PROTEIN C"/>
    <property type="match status" value="1"/>
</dbReference>
<reference evidence="1" key="1">
    <citation type="submission" date="2022-12" db="EMBL/GenBank/DDBJ databases">
        <authorList>
            <person name="Alioto T."/>
            <person name="Alioto T."/>
            <person name="Gomez Garrido J."/>
        </authorList>
    </citation>
    <scope>NUCLEOTIDE SEQUENCE</scope>
</reference>
<name>A0AA35KQP3_9SAUR</name>
<dbReference type="PANTHER" id="PTHR16049:SF8">
    <property type="entry name" value="IQ DOMAIN-CONTAINING PROTEIN C"/>
    <property type="match status" value="1"/>
</dbReference>
<keyword evidence="2" id="KW-1185">Reference proteome</keyword>